<evidence type="ECO:0000256" key="2">
    <source>
        <dbReference type="ARBA" id="ARBA00022840"/>
    </source>
</evidence>
<keyword evidence="1 3" id="KW-0547">Nucleotide-binding</keyword>
<reference evidence="7" key="1">
    <citation type="submission" date="2025-08" db="UniProtKB">
        <authorList>
            <consortium name="RefSeq"/>
        </authorList>
    </citation>
    <scope>IDENTIFICATION</scope>
</reference>
<keyword evidence="4" id="KW-0723">Serine/threonine-protein kinase</keyword>
<dbReference type="InterPro" id="IPR008271">
    <property type="entry name" value="Ser/Thr_kinase_AS"/>
</dbReference>
<dbReference type="Gene3D" id="1.10.510.10">
    <property type="entry name" value="Transferase(Phosphotransferase) domain 1"/>
    <property type="match status" value="1"/>
</dbReference>
<dbReference type="Pfam" id="PF00069">
    <property type="entry name" value="Pkinase"/>
    <property type="match status" value="1"/>
</dbReference>
<dbReference type="PANTHER" id="PTHR24359">
    <property type="entry name" value="SERINE/THREONINE-PROTEIN KINASE SBK1"/>
    <property type="match status" value="1"/>
</dbReference>
<gene>
    <name evidence="7" type="primary">LOC106812277</name>
</gene>
<evidence type="ECO:0000259" key="5">
    <source>
        <dbReference type="PROSITE" id="PS50011"/>
    </source>
</evidence>
<feature type="binding site" evidence="3">
    <location>
        <position position="71"/>
    </location>
    <ligand>
        <name>ATP</name>
        <dbReference type="ChEBI" id="CHEBI:30616"/>
    </ligand>
</feature>
<keyword evidence="2 3" id="KW-0067">ATP-binding</keyword>
<keyword evidence="6" id="KW-1185">Reference proteome</keyword>
<sequence>MPSLNCASIESNVFLSNAKRISSAGLPTTGKDLRCVDVDAEYKVMRLLGEGTYGKVHLAQHRTTSTVVALKHMHKDETKLKDFQREFELSYYMSPHRNIVITFDVAFETKHSYCFVQEYAPCGDLFEAIPPQQGLPEDTVKDVMMQLVSAIEFMHSKDIVHRDIKPENVLVYDEALKLVKLTDFGLARKGGTLVKKKNSSIPYTPPEICDAVYNEGYTSDTSTDVWSFGVTLYCCMTGNFPWEKADIDDAYYNEFLGWQKRKTVKIPSQWRKFSPRLMRLFRRFLEVKPERRCRIEEIHKYADNKWVRRRTASRYATSEINGDRSDSGEPNLTKLNMMFKAAGASAGEGLEEKEFREQRLREWILSLPEGETSGSAHGNTLSVPS</sequence>
<dbReference type="PROSITE" id="PS00107">
    <property type="entry name" value="PROTEIN_KINASE_ATP"/>
    <property type="match status" value="1"/>
</dbReference>
<dbReference type="PANTHER" id="PTHR24359:SF1">
    <property type="entry name" value="INHIBITOR OF NUCLEAR FACTOR KAPPA-B KINASE EPSILON SUBUNIT HOMOLOG 1-RELATED"/>
    <property type="match status" value="1"/>
</dbReference>
<dbReference type="InterPro" id="IPR000719">
    <property type="entry name" value="Prot_kinase_dom"/>
</dbReference>
<proteinExistence type="inferred from homology"/>
<dbReference type="RefSeq" id="XP_014671595.1">
    <property type="nucleotide sequence ID" value="XM_014816109.1"/>
</dbReference>
<evidence type="ECO:0000313" key="7">
    <source>
        <dbReference type="RefSeq" id="XP_014671595.1"/>
    </source>
</evidence>
<dbReference type="SUPFAM" id="SSF56112">
    <property type="entry name" value="Protein kinase-like (PK-like)"/>
    <property type="match status" value="1"/>
</dbReference>
<dbReference type="PROSITE" id="PS00108">
    <property type="entry name" value="PROTEIN_KINASE_ST"/>
    <property type="match status" value="1"/>
</dbReference>
<organism evidence="6 7">
    <name type="scientific">Priapulus caudatus</name>
    <name type="common">Priapulid worm</name>
    <dbReference type="NCBI Taxonomy" id="37621"/>
    <lineage>
        <taxon>Eukaryota</taxon>
        <taxon>Metazoa</taxon>
        <taxon>Ecdysozoa</taxon>
        <taxon>Scalidophora</taxon>
        <taxon>Priapulida</taxon>
        <taxon>Priapulimorpha</taxon>
        <taxon>Priapulimorphida</taxon>
        <taxon>Priapulidae</taxon>
        <taxon>Priapulus</taxon>
    </lineage>
</organism>
<evidence type="ECO:0000256" key="3">
    <source>
        <dbReference type="PROSITE-ProRule" id="PRU10141"/>
    </source>
</evidence>
<dbReference type="SMART" id="SM00220">
    <property type="entry name" value="S_TKc"/>
    <property type="match status" value="1"/>
</dbReference>
<name>A0ABM1EHC4_PRICU</name>
<keyword evidence="4" id="KW-0418">Kinase</keyword>
<feature type="domain" description="Protein kinase" evidence="5">
    <location>
        <begin position="42"/>
        <end position="307"/>
    </location>
</feature>
<dbReference type="Proteomes" id="UP000695022">
    <property type="component" value="Unplaced"/>
</dbReference>
<comment type="similarity">
    <text evidence="4">Belongs to the protein kinase superfamily.</text>
</comment>
<evidence type="ECO:0000256" key="4">
    <source>
        <dbReference type="RuleBase" id="RU000304"/>
    </source>
</evidence>
<dbReference type="PROSITE" id="PS50011">
    <property type="entry name" value="PROTEIN_KINASE_DOM"/>
    <property type="match status" value="1"/>
</dbReference>
<keyword evidence="4" id="KW-0808">Transferase</keyword>
<dbReference type="InterPro" id="IPR017441">
    <property type="entry name" value="Protein_kinase_ATP_BS"/>
</dbReference>
<dbReference type="GeneID" id="106812277"/>
<accession>A0ABM1EHC4</accession>
<protein>
    <submittedName>
        <fullName evidence="7">Serine/threonine-protein kinase SBK1-like</fullName>
    </submittedName>
</protein>
<evidence type="ECO:0000256" key="1">
    <source>
        <dbReference type="ARBA" id="ARBA00022741"/>
    </source>
</evidence>
<evidence type="ECO:0000313" key="6">
    <source>
        <dbReference type="Proteomes" id="UP000695022"/>
    </source>
</evidence>
<dbReference type="InterPro" id="IPR011009">
    <property type="entry name" value="Kinase-like_dom_sf"/>
</dbReference>